<evidence type="ECO:0000313" key="2">
    <source>
        <dbReference type="Proteomes" id="UP001491310"/>
    </source>
</evidence>
<keyword evidence="2" id="KW-1185">Reference proteome</keyword>
<dbReference type="Proteomes" id="UP001491310">
    <property type="component" value="Unassembled WGS sequence"/>
</dbReference>
<name>A0ABR2Z473_9CHLO</name>
<evidence type="ECO:0000313" key="1">
    <source>
        <dbReference type="EMBL" id="KAK9918773.1"/>
    </source>
</evidence>
<reference evidence="1 2" key="1">
    <citation type="journal article" date="2024" name="Nat. Commun.">
        <title>Phylogenomics reveals the evolutionary origins of lichenization in chlorophyte algae.</title>
        <authorList>
            <person name="Puginier C."/>
            <person name="Libourel C."/>
            <person name="Otte J."/>
            <person name="Skaloud P."/>
            <person name="Haon M."/>
            <person name="Grisel S."/>
            <person name="Petersen M."/>
            <person name="Berrin J.G."/>
            <person name="Delaux P.M."/>
            <person name="Dal Grande F."/>
            <person name="Keller J."/>
        </authorList>
    </citation>
    <scope>NUCLEOTIDE SEQUENCE [LARGE SCALE GENOMIC DNA]</scope>
    <source>
        <strain evidence="1 2">SAG 216-7</strain>
    </source>
</reference>
<organism evidence="1 2">
    <name type="scientific">Coccomyxa subellipsoidea</name>
    <dbReference type="NCBI Taxonomy" id="248742"/>
    <lineage>
        <taxon>Eukaryota</taxon>
        <taxon>Viridiplantae</taxon>
        <taxon>Chlorophyta</taxon>
        <taxon>core chlorophytes</taxon>
        <taxon>Trebouxiophyceae</taxon>
        <taxon>Trebouxiophyceae incertae sedis</taxon>
        <taxon>Coccomyxaceae</taxon>
        <taxon>Coccomyxa</taxon>
    </lineage>
</organism>
<proteinExistence type="predicted"/>
<sequence>MAYNDVCIFSQREYLNSDKGVDLWLEVETAAKSGRSTSQRTFLKPRLACAPERSQLGRVPLTIRQQAAQEPSMRCLWRPYWWRAHIL</sequence>
<protein>
    <submittedName>
        <fullName evidence="1">Uncharacterized protein</fullName>
    </submittedName>
</protein>
<gene>
    <name evidence="1" type="ORF">WJX75_006788</name>
</gene>
<dbReference type="EMBL" id="JALJOT010000001">
    <property type="protein sequence ID" value="KAK9918773.1"/>
    <property type="molecule type" value="Genomic_DNA"/>
</dbReference>
<accession>A0ABR2Z473</accession>
<comment type="caution">
    <text evidence="1">The sequence shown here is derived from an EMBL/GenBank/DDBJ whole genome shotgun (WGS) entry which is preliminary data.</text>
</comment>